<dbReference type="PANTHER" id="PTHR37017:SF11">
    <property type="entry name" value="ESTERASE_LIPASE_THIOESTERASE DOMAIN-CONTAINING PROTEIN"/>
    <property type="match status" value="1"/>
</dbReference>
<dbReference type="InterPro" id="IPR029058">
    <property type="entry name" value="AB_hydrolase_fold"/>
</dbReference>
<evidence type="ECO:0000313" key="3">
    <source>
        <dbReference type="Proteomes" id="UP000276899"/>
    </source>
</evidence>
<reference evidence="2 3" key="1">
    <citation type="submission" date="2018-12" db="EMBL/GenBank/DDBJ databases">
        <authorList>
            <consortium name="Pathogen Informatics"/>
        </authorList>
    </citation>
    <scope>NUCLEOTIDE SEQUENCE [LARGE SCALE GENOMIC DNA]</scope>
    <source>
        <strain evidence="2 3">NCTC11923</strain>
    </source>
</reference>
<keyword evidence="2" id="KW-0378">Hydrolase</keyword>
<dbReference type="Gene3D" id="3.40.50.1820">
    <property type="entry name" value="alpha/beta hydrolase"/>
    <property type="match status" value="1"/>
</dbReference>
<evidence type="ECO:0000259" key="1">
    <source>
        <dbReference type="Pfam" id="PF12697"/>
    </source>
</evidence>
<dbReference type="AlphaFoldDB" id="A0A448KF18"/>
<evidence type="ECO:0000313" key="2">
    <source>
        <dbReference type="EMBL" id="VEG75557.1"/>
    </source>
</evidence>
<gene>
    <name evidence="2" type="ORF">NCTC11923_02229</name>
</gene>
<dbReference type="KEGG" id="asla:NCTC11923_02229"/>
<dbReference type="InterPro" id="IPR052897">
    <property type="entry name" value="Sec-Metab_Biosynth_Hydrolase"/>
</dbReference>
<dbReference type="GO" id="GO:0016787">
    <property type="term" value="F:hydrolase activity"/>
    <property type="evidence" value="ECO:0007669"/>
    <property type="project" value="UniProtKB-KW"/>
</dbReference>
<keyword evidence="3" id="KW-1185">Reference proteome</keyword>
<dbReference type="RefSeq" id="WP_026426632.1">
    <property type="nucleotide sequence ID" value="NZ_CBCRWE010000001.1"/>
</dbReference>
<sequence length="245" mass="26084">MTSTSPAARQPHIVLIPGYWLGAWAWNEVIEKLTSAGVLATALTLPGLDPQDPQRTARTLDDQAEAIAEVLDELGGDAVLVAHSGANGPVSLALDRHPELIRRVIWVDSGPMANGGAYAPDLPMAVSELPLPDFDSLGQEASLDGLTDLQLARFRSKAVPEPAGVARRTVELTNAARHDVATTLICCSLPSAQILALAEQGHPMFSAVAQLTHMDMVDLPTGHWPMWSRPQELADAIRTAANSTN</sequence>
<accession>A0A448KF18</accession>
<proteinExistence type="predicted"/>
<dbReference type="Pfam" id="PF12697">
    <property type="entry name" value="Abhydrolase_6"/>
    <property type="match status" value="1"/>
</dbReference>
<dbReference type="EMBL" id="LR134363">
    <property type="protein sequence ID" value="VEG75557.1"/>
    <property type="molecule type" value="Genomic_DNA"/>
</dbReference>
<feature type="domain" description="AB hydrolase-1" evidence="1">
    <location>
        <begin position="13"/>
        <end position="236"/>
    </location>
</feature>
<dbReference type="SUPFAM" id="SSF53474">
    <property type="entry name" value="alpha/beta-Hydrolases"/>
    <property type="match status" value="1"/>
</dbReference>
<organism evidence="2 3">
    <name type="scientific">Actinomyces slackii</name>
    <dbReference type="NCBI Taxonomy" id="52774"/>
    <lineage>
        <taxon>Bacteria</taxon>
        <taxon>Bacillati</taxon>
        <taxon>Actinomycetota</taxon>
        <taxon>Actinomycetes</taxon>
        <taxon>Actinomycetales</taxon>
        <taxon>Actinomycetaceae</taxon>
        <taxon>Actinomyces</taxon>
    </lineage>
</organism>
<name>A0A448KF18_9ACTO</name>
<dbReference type="STRING" id="1278298.GCA_000428685_01233"/>
<protein>
    <submittedName>
        <fullName evidence="2">Alpha/beta hydrolase family</fullName>
    </submittedName>
</protein>
<dbReference type="InterPro" id="IPR000073">
    <property type="entry name" value="AB_hydrolase_1"/>
</dbReference>
<dbReference type="PANTHER" id="PTHR37017">
    <property type="entry name" value="AB HYDROLASE-1 DOMAIN-CONTAINING PROTEIN-RELATED"/>
    <property type="match status" value="1"/>
</dbReference>
<dbReference type="Proteomes" id="UP000276899">
    <property type="component" value="Chromosome"/>
</dbReference>